<accession>A0ABQ8XEQ3</accession>
<comment type="caution">
    <text evidence="2">The sequence shown here is derived from an EMBL/GenBank/DDBJ whole genome shotgun (WGS) entry which is preliminary data.</text>
</comment>
<feature type="compositionally biased region" description="Low complexity" evidence="1">
    <location>
        <begin position="449"/>
        <end position="462"/>
    </location>
</feature>
<feature type="compositionally biased region" description="Low complexity" evidence="1">
    <location>
        <begin position="667"/>
        <end position="684"/>
    </location>
</feature>
<sequence length="760" mass="88958">MQFIRSLTKSKFKDFYGLYYSFAHYLYSTFEDNTILDTAQAKTNFVKKLSQLQQIQTEKTQNEDLSQPIKGSSVVRDRNWNQEKNLDFNSDYDYELNLIIQIFIQTGLISNENSEPNKPNVLTLSPSWRPIISHISNSVKFYNEQQQQQQQQQQQLSTSNNQTLQQNSLLTTGNERTRQSRTISMLGQLVLNELRNGSNTREAISKNTGFARQRICTVLSVFKAIGLVEAYGTRRNLKIKLNKKQERFLPQFPIYLKQLLKLKQKKRKLADSIQLLFEKLNKDTIPNEQQTQINQILKLVKLVKLNKNFIKKKNEIEKEKQFLSNNNQQFKKHSTSDMMQRKRKRKKKYKLKTKNMTVILNDIPFIEEKPINNENNNDSIKNKKKKFKIYIGRNKHKQFSENNNNIINTKNNQNTTGNNKEDNDNNRLNDKQIKKDKIKKKNENENENENVNNTNQTTNQNDYYMSPEQEKQFNDCLERMFNKKQNSLNPKNNYKNVDSIQNSKKYKRKLKSPLQEFADLSTLIQNQVYPNSPKIDESNQNKFIRTTPLSYMNFNSNILNYINIQNQSSNENNNKIKQNQDYFTSPPLPLTISPFTSIDSKNSISPYQPSGSGMNMGLNMGMDMRMDLNSTKSPFHLLSSPLLFPMTRLSPHSSFPFNNNKNKTKKNSNINNNTNKHNTLNQNTQNHQIHSLNNNLEESKKQKTTLTPSSTSQNSTTPNTKLNLNQERKRKEEKISKNQLSNPYFQKKEVTDIKQFFGLN</sequence>
<dbReference type="Proteomes" id="UP001150062">
    <property type="component" value="Unassembled WGS sequence"/>
</dbReference>
<reference evidence="2" key="1">
    <citation type="submission" date="2022-08" db="EMBL/GenBank/DDBJ databases">
        <title>Novel sulfate-reducing endosymbionts in the free-living metamonad Anaeramoeba.</title>
        <authorList>
            <person name="Jerlstrom-Hultqvist J."/>
            <person name="Cepicka I."/>
            <person name="Gallot-Lavallee L."/>
            <person name="Salas-Leiva D."/>
            <person name="Curtis B.A."/>
            <person name="Zahonova K."/>
            <person name="Pipaliya S."/>
            <person name="Dacks J."/>
            <person name="Roger A.J."/>
        </authorList>
    </citation>
    <scope>NUCLEOTIDE SEQUENCE</scope>
    <source>
        <strain evidence="2">Schooner1</strain>
    </source>
</reference>
<feature type="region of interest" description="Disordered" evidence="1">
    <location>
        <begin position="143"/>
        <end position="163"/>
    </location>
</feature>
<protein>
    <recommendedName>
        <fullName evidence="4">B-block binding subunit of TFIIIC domain-containing protein</fullName>
    </recommendedName>
</protein>
<dbReference type="InterPro" id="IPR051647">
    <property type="entry name" value="Mediator_comp_sub12"/>
</dbReference>
<feature type="compositionally biased region" description="Basic and acidic residues" evidence="1">
    <location>
        <begin position="419"/>
        <end position="435"/>
    </location>
</feature>
<feature type="compositionally biased region" description="Low complexity" evidence="1">
    <location>
        <begin position="402"/>
        <end position="418"/>
    </location>
</feature>
<evidence type="ECO:0000313" key="2">
    <source>
        <dbReference type="EMBL" id="KAJ6231051.1"/>
    </source>
</evidence>
<feature type="compositionally biased region" description="Low complexity" evidence="1">
    <location>
        <begin position="145"/>
        <end position="163"/>
    </location>
</feature>
<dbReference type="PANTHER" id="PTHR46007:SF12">
    <property type="entry name" value="C2H2-TYPE DOMAIN-CONTAINING PROTEIN-RELATED"/>
    <property type="match status" value="1"/>
</dbReference>
<dbReference type="PANTHER" id="PTHR46007">
    <property type="entry name" value="MEDIATOR OF RNA POLYMERASE II TRANSCRIPTION SUBUNIT 12"/>
    <property type="match status" value="1"/>
</dbReference>
<feature type="region of interest" description="Disordered" evidence="1">
    <location>
        <begin position="320"/>
        <end position="349"/>
    </location>
</feature>
<feature type="compositionally biased region" description="Low complexity" evidence="1">
    <location>
        <begin position="704"/>
        <end position="720"/>
    </location>
</feature>
<feature type="region of interest" description="Disordered" evidence="1">
    <location>
        <begin position="699"/>
        <end position="740"/>
    </location>
</feature>
<proteinExistence type="predicted"/>
<name>A0ABQ8XEQ3_9EUKA</name>
<evidence type="ECO:0000256" key="1">
    <source>
        <dbReference type="SAM" id="MobiDB-lite"/>
    </source>
</evidence>
<gene>
    <name evidence="2" type="ORF">M0813_00868</name>
</gene>
<feature type="region of interest" description="Disordered" evidence="1">
    <location>
        <begin position="395"/>
        <end position="462"/>
    </location>
</feature>
<feature type="compositionally biased region" description="Basic and acidic residues" evidence="1">
    <location>
        <begin position="726"/>
        <end position="736"/>
    </location>
</feature>
<feature type="region of interest" description="Disordered" evidence="1">
    <location>
        <begin position="654"/>
        <end position="684"/>
    </location>
</feature>
<dbReference type="EMBL" id="JAOAOG010000304">
    <property type="protein sequence ID" value="KAJ6231051.1"/>
    <property type="molecule type" value="Genomic_DNA"/>
</dbReference>
<organism evidence="2 3">
    <name type="scientific">Anaeramoeba flamelloides</name>
    <dbReference type="NCBI Taxonomy" id="1746091"/>
    <lineage>
        <taxon>Eukaryota</taxon>
        <taxon>Metamonada</taxon>
        <taxon>Anaeramoebidae</taxon>
        <taxon>Anaeramoeba</taxon>
    </lineage>
</organism>
<keyword evidence="3" id="KW-1185">Reference proteome</keyword>
<evidence type="ECO:0000313" key="3">
    <source>
        <dbReference type="Proteomes" id="UP001150062"/>
    </source>
</evidence>
<evidence type="ECO:0008006" key="4">
    <source>
        <dbReference type="Google" id="ProtNLM"/>
    </source>
</evidence>